<dbReference type="Proteomes" id="UP000503096">
    <property type="component" value="Chromosome"/>
</dbReference>
<keyword evidence="3" id="KW-1003">Cell membrane</keyword>
<feature type="transmembrane region" description="Helical" evidence="7">
    <location>
        <begin position="76"/>
        <end position="99"/>
    </location>
</feature>
<dbReference type="AlphaFoldDB" id="A0A6M4HB25"/>
<dbReference type="EMBL" id="CP053073">
    <property type="protein sequence ID" value="QJR16315.1"/>
    <property type="molecule type" value="Genomic_DNA"/>
</dbReference>
<dbReference type="CDD" id="cd17472">
    <property type="entry name" value="MFS_YajR_like"/>
    <property type="match status" value="1"/>
</dbReference>
<feature type="transmembrane region" description="Helical" evidence="7">
    <location>
        <begin position="195"/>
        <end position="217"/>
    </location>
</feature>
<dbReference type="KEGG" id="upl:DSM104440_03144"/>
<evidence type="ECO:0000256" key="7">
    <source>
        <dbReference type="SAM" id="Phobius"/>
    </source>
</evidence>
<evidence type="ECO:0000259" key="8">
    <source>
        <dbReference type="PROSITE" id="PS50850"/>
    </source>
</evidence>
<dbReference type="GO" id="GO:0022857">
    <property type="term" value="F:transmembrane transporter activity"/>
    <property type="evidence" value="ECO:0007669"/>
    <property type="project" value="InterPro"/>
</dbReference>
<dbReference type="FunCoup" id="A0A6M4HB25">
    <property type="interactions" value="116"/>
</dbReference>
<dbReference type="GO" id="GO:0005886">
    <property type="term" value="C:plasma membrane"/>
    <property type="evidence" value="ECO:0007669"/>
    <property type="project" value="UniProtKB-SubCell"/>
</dbReference>
<keyword evidence="6 7" id="KW-0472">Membrane</keyword>
<dbReference type="PANTHER" id="PTHR23517:SF2">
    <property type="entry name" value="MULTIDRUG RESISTANCE PROTEIN MDTH"/>
    <property type="match status" value="1"/>
</dbReference>
<keyword evidence="2" id="KW-0813">Transport</keyword>
<feature type="transmembrane region" description="Helical" evidence="7">
    <location>
        <begin position="366"/>
        <end position="388"/>
    </location>
</feature>
<feature type="transmembrane region" description="Helical" evidence="7">
    <location>
        <begin position="305"/>
        <end position="322"/>
    </location>
</feature>
<evidence type="ECO:0000256" key="4">
    <source>
        <dbReference type="ARBA" id="ARBA00022692"/>
    </source>
</evidence>
<dbReference type="InterPro" id="IPR020846">
    <property type="entry name" value="MFS_dom"/>
</dbReference>
<dbReference type="Gene3D" id="1.20.1250.20">
    <property type="entry name" value="MFS general substrate transporter like domains"/>
    <property type="match status" value="1"/>
</dbReference>
<evidence type="ECO:0000313" key="9">
    <source>
        <dbReference type="EMBL" id="QJR16315.1"/>
    </source>
</evidence>
<reference evidence="9 10" key="1">
    <citation type="submission" date="2020-04" db="EMBL/GenBank/DDBJ databases">
        <title>Usitatibacter rugosus gen. nov., sp. nov. and Usitatibacter palustris sp. nov., novel members of Usitatibacteraceae fam. nov. within the order Nitrosomonadales isolated from soil.</title>
        <authorList>
            <person name="Huber K.J."/>
            <person name="Neumann-Schaal M."/>
            <person name="Geppert A."/>
            <person name="Luckner M."/>
            <person name="Wanner G."/>
            <person name="Overmann J."/>
        </authorList>
    </citation>
    <scope>NUCLEOTIDE SEQUENCE [LARGE SCALE GENOMIC DNA]</scope>
    <source>
        <strain evidence="9 10">Swamp67</strain>
    </source>
</reference>
<evidence type="ECO:0000256" key="5">
    <source>
        <dbReference type="ARBA" id="ARBA00022989"/>
    </source>
</evidence>
<keyword evidence="5 7" id="KW-1133">Transmembrane helix</keyword>
<evidence type="ECO:0000256" key="3">
    <source>
        <dbReference type="ARBA" id="ARBA00022475"/>
    </source>
</evidence>
<accession>A0A6M4HB25</accession>
<protein>
    <submittedName>
        <fullName evidence="9">Inner membrane transport protein YajR</fullName>
    </submittedName>
</protein>
<proteinExistence type="predicted"/>
<gene>
    <name evidence="9" type="primary">yajR</name>
    <name evidence="9" type="ORF">DSM104440_03144</name>
</gene>
<feature type="transmembrane region" description="Helical" evidence="7">
    <location>
        <begin position="167"/>
        <end position="189"/>
    </location>
</feature>
<evidence type="ECO:0000256" key="6">
    <source>
        <dbReference type="ARBA" id="ARBA00023136"/>
    </source>
</evidence>
<organism evidence="9 10">
    <name type="scientific">Usitatibacter palustris</name>
    <dbReference type="NCBI Taxonomy" id="2732487"/>
    <lineage>
        <taxon>Bacteria</taxon>
        <taxon>Pseudomonadati</taxon>
        <taxon>Pseudomonadota</taxon>
        <taxon>Betaproteobacteria</taxon>
        <taxon>Nitrosomonadales</taxon>
        <taxon>Usitatibacteraceae</taxon>
        <taxon>Usitatibacter</taxon>
    </lineage>
</organism>
<feature type="transmembrane region" description="Helical" evidence="7">
    <location>
        <begin position="111"/>
        <end position="129"/>
    </location>
</feature>
<name>A0A6M4HB25_9PROT</name>
<feature type="domain" description="Major facilitator superfamily (MFS) profile" evidence="8">
    <location>
        <begin position="41"/>
        <end position="417"/>
    </location>
</feature>
<dbReference type="PANTHER" id="PTHR23517">
    <property type="entry name" value="RESISTANCE PROTEIN MDTM, PUTATIVE-RELATED-RELATED"/>
    <property type="match status" value="1"/>
</dbReference>
<dbReference type="SUPFAM" id="SSF103473">
    <property type="entry name" value="MFS general substrate transporter"/>
    <property type="match status" value="1"/>
</dbReference>
<evidence type="ECO:0000256" key="1">
    <source>
        <dbReference type="ARBA" id="ARBA00004651"/>
    </source>
</evidence>
<dbReference type="InterPro" id="IPR036259">
    <property type="entry name" value="MFS_trans_sf"/>
</dbReference>
<feature type="transmembrane region" description="Helical" evidence="7">
    <location>
        <begin position="277"/>
        <end position="296"/>
    </location>
</feature>
<sequence length="440" mass="45312">MQESEPLAAKGNLLIYRSLTSRPTSPFPPALSTPVRMSPQELRASLSLAAIFGLRLFGMFVILPVFALYAEGRPGWTITLVGVALGAYGLTQAVLQIPFGYVSDRIGRKPVLYVGLAIMAAGSFVAAAFDSPAMVILGRMLQGAGAISAVAIAMAGDLTRPSQRTKAMAMIGSTIGASFALSFILAPFLAQQIGVQGIFAMTGVMCILAMGVVAWMLPDVVDAPAARGPVDFRRVLVNPELLRLNFGVFTLRLILMAVFVVIPPAMVKAGLAPKDHWGLYLGVVAGGFVLMLPAILGRASTRERATFLGAIIALAASLAALVAGQHELAGIVVALVIFFGAFNVLEAKLPALVSRAAPEGARGAATGVFSSVQFLGMFAGGALGGVAAQAGGPTAVIVGCIVLTAAWLAVAWKMGDPAPISLEEEASALPAADSAPASRT</sequence>
<feature type="transmembrane region" description="Helical" evidence="7">
    <location>
        <begin position="46"/>
        <end position="70"/>
    </location>
</feature>
<dbReference type="Pfam" id="PF07690">
    <property type="entry name" value="MFS_1"/>
    <property type="match status" value="1"/>
</dbReference>
<comment type="subcellular location">
    <subcellularLocation>
        <location evidence="1">Cell membrane</location>
        <topology evidence="1">Multi-pass membrane protein</topology>
    </subcellularLocation>
</comment>
<feature type="transmembrane region" description="Helical" evidence="7">
    <location>
        <begin position="242"/>
        <end position="265"/>
    </location>
</feature>
<dbReference type="InterPro" id="IPR050171">
    <property type="entry name" value="MFS_Transporters"/>
</dbReference>
<feature type="transmembrane region" description="Helical" evidence="7">
    <location>
        <begin position="328"/>
        <end position="345"/>
    </location>
</feature>
<feature type="transmembrane region" description="Helical" evidence="7">
    <location>
        <begin position="135"/>
        <end position="155"/>
    </location>
</feature>
<evidence type="ECO:0000313" key="10">
    <source>
        <dbReference type="Proteomes" id="UP000503096"/>
    </source>
</evidence>
<evidence type="ECO:0000256" key="2">
    <source>
        <dbReference type="ARBA" id="ARBA00022448"/>
    </source>
</evidence>
<feature type="transmembrane region" description="Helical" evidence="7">
    <location>
        <begin position="394"/>
        <end position="412"/>
    </location>
</feature>
<dbReference type="PROSITE" id="PS50850">
    <property type="entry name" value="MFS"/>
    <property type="match status" value="1"/>
</dbReference>
<dbReference type="InterPro" id="IPR011701">
    <property type="entry name" value="MFS"/>
</dbReference>
<keyword evidence="10" id="KW-1185">Reference proteome</keyword>
<keyword evidence="4 7" id="KW-0812">Transmembrane</keyword>
<dbReference type="InParanoid" id="A0A6M4HB25"/>